<feature type="region of interest" description="Disordered" evidence="1">
    <location>
        <begin position="1"/>
        <end position="20"/>
    </location>
</feature>
<dbReference type="Gene3D" id="1.10.1650.10">
    <property type="match status" value="1"/>
</dbReference>
<comment type="caution">
    <text evidence="3">The sequence shown here is derived from an EMBL/GenBank/DDBJ whole genome shotgun (WGS) entry which is preliminary data.</text>
</comment>
<name>A0AAE1T368_9SOLA</name>
<dbReference type="EMBL" id="JAVYJV010000001">
    <property type="protein sequence ID" value="KAK4380072.1"/>
    <property type="molecule type" value="Genomic_DNA"/>
</dbReference>
<accession>A0AAE1T368</accession>
<dbReference type="InterPro" id="IPR057259">
    <property type="entry name" value="Ribosomal_L19e"/>
</dbReference>
<reference evidence="3" key="1">
    <citation type="submission" date="2023-12" db="EMBL/GenBank/DDBJ databases">
        <title>Genome assembly of Anisodus tanguticus.</title>
        <authorList>
            <person name="Wang Y.-J."/>
        </authorList>
    </citation>
    <scope>NUCLEOTIDE SEQUENCE</scope>
    <source>
        <strain evidence="3">KB-2021</strain>
        <tissue evidence="3">Leaf</tissue>
    </source>
</reference>
<evidence type="ECO:0000256" key="1">
    <source>
        <dbReference type="SAM" id="MobiDB-lite"/>
    </source>
</evidence>
<dbReference type="InterPro" id="IPR035970">
    <property type="entry name" value="60S_ribosomal_eL19_sf"/>
</dbReference>
<dbReference type="GO" id="GO:0005840">
    <property type="term" value="C:ribosome"/>
    <property type="evidence" value="ECO:0007669"/>
    <property type="project" value="InterPro"/>
</dbReference>
<proteinExistence type="predicted"/>
<dbReference type="Pfam" id="PF01280">
    <property type="entry name" value="Ribosomal_L19e"/>
    <property type="match status" value="1"/>
</dbReference>
<feature type="domain" description="Ribosomal protein L19e N-terminal" evidence="2">
    <location>
        <begin position="25"/>
        <end position="61"/>
    </location>
</feature>
<feature type="compositionally biased region" description="Basic and acidic residues" evidence="1">
    <location>
        <begin position="1"/>
        <end position="17"/>
    </location>
</feature>
<dbReference type="SUPFAM" id="SSF48140">
    <property type="entry name" value="Ribosomal protein L19 (L19e)"/>
    <property type="match status" value="1"/>
</dbReference>
<evidence type="ECO:0000313" key="4">
    <source>
        <dbReference type="Proteomes" id="UP001291623"/>
    </source>
</evidence>
<dbReference type="GO" id="GO:0006412">
    <property type="term" value="P:translation"/>
    <property type="evidence" value="ECO:0007669"/>
    <property type="project" value="InterPro"/>
</dbReference>
<evidence type="ECO:0000259" key="2">
    <source>
        <dbReference type="Pfam" id="PF01280"/>
    </source>
</evidence>
<dbReference type="Proteomes" id="UP001291623">
    <property type="component" value="Unassembled WGS sequence"/>
</dbReference>
<gene>
    <name evidence="3" type="ORF">RND71_001934</name>
</gene>
<dbReference type="GO" id="GO:0003735">
    <property type="term" value="F:structural constituent of ribosome"/>
    <property type="evidence" value="ECO:0007669"/>
    <property type="project" value="InterPro"/>
</dbReference>
<keyword evidence="4" id="KW-1185">Reference proteome</keyword>
<protein>
    <recommendedName>
        <fullName evidence="2">Ribosomal protein L19e N-terminal domain-containing protein</fullName>
    </recommendedName>
</protein>
<evidence type="ECO:0000313" key="3">
    <source>
        <dbReference type="EMBL" id="KAK4380072.1"/>
    </source>
</evidence>
<dbReference type="InterPro" id="IPR015972">
    <property type="entry name" value="Ribosomal_eL19_dom1"/>
</dbReference>
<dbReference type="AlphaFoldDB" id="A0AAE1T368"/>
<sequence>MSAHEATKYNHKQDNQNKARVTTVSLKLQKRLAASILKCVGGKVQLDPNEGNEFSMANSNHKQLPSYHELSSKTRHHILEHIESERYYGLEISKD</sequence>
<organism evidence="3 4">
    <name type="scientific">Anisodus tanguticus</name>
    <dbReference type="NCBI Taxonomy" id="243964"/>
    <lineage>
        <taxon>Eukaryota</taxon>
        <taxon>Viridiplantae</taxon>
        <taxon>Streptophyta</taxon>
        <taxon>Embryophyta</taxon>
        <taxon>Tracheophyta</taxon>
        <taxon>Spermatophyta</taxon>
        <taxon>Magnoliopsida</taxon>
        <taxon>eudicotyledons</taxon>
        <taxon>Gunneridae</taxon>
        <taxon>Pentapetalae</taxon>
        <taxon>asterids</taxon>
        <taxon>lamiids</taxon>
        <taxon>Solanales</taxon>
        <taxon>Solanaceae</taxon>
        <taxon>Solanoideae</taxon>
        <taxon>Hyoscyameae</taxon>
        <taxon>Anisodus</taxon>
    </lineage>
</organism>